<reference evidence="1 2" key="1">
    <citation type="journal article" date="2016" name="Mol. Biol. Evol.">
        <title>Comparative Genomics of Early-Diverging Mushroom-Forming Fungi Provides Insights into the Origins of Lignocellulose Decay Capabilities.</title>
        <authorList>
            <person name="Nagy L.G."/>
            <person name="Riley R."/>
            <person name="Tritt A."/>
            <person name="Adam C."/>
            <person name="Daum C."/>
            <person name="Floudas D."/>
            <person name="Sun H."/>
            <person name="Yadav J.S."/>
            <person name="Pangilinan J."/>
            <person name="Larsson K.H."/>
            <person name="Matsuura K."/>
            <person name="Barry K."/>
            <person name="Labutti K."/>
            <person name="Kuo R."/>
            <person name="Ohm R.A."/>
            <person name="Bhattacharya S.S."/>
            <person name="Shirouzu T."/>
            <person name="Yoshinaga Y."/>
            <person name="Martin F.M."/>
            <person name="Grigoriev I.V."/>
            <person name="Hibbett D.S."/>
        </authorList>
    </citation>
    <scope>NUCLEOTIDE SEQUENCE [LARGE SCALE GENOMIC DNA]</scope>
    <source>
        <strain evidence="1 2">93-53</strain>
    </source>
</reference>
<keyword evidence="2" id="KW-1185">Reference proteome</keyword>
<accession>A0A165GEJ4</accession>
<evidence type="ECO:0000313" key="2">
    <source>
        <dbReference type="Proteomes" id="UP000076871"/>
    </source>
</evidence>
<dbReference type="AlphaFoldDB" id="A0A165GEJ4"/>
<name>A0A165GEJ4_9APHY</name>
<dbReference type="OrthoDB" id="3353688at2759"/>
<gene>
    <name evidence="1" type="ORF">LAESUDRAFT_644403</name>
</gene>
<organism evidence="1 2">
    <name type="scientific">Laetiporus sulphureus 93-53</name>
    <dbReference type="NCBI Taxonomy" id="1314785"/>
    <lineage>
        <taxon>Eukaryota</taxon>
        <taxon>Fungi</taxon>
        <taxon>Dikarya</taxon>
        <taxon>Basidiomycota</taxon>
        <taxon>Agaricomycotina</taxon>
        <taxon>Agaricomycetes</taxon>
        <taxon>Polyporales</taxon>
        <taxon>Laetiporus</taxon>
    </lineage>
</organism>
<dbReference type="EMBL" id="KV427609">
    <property type="protein sequence ID" value="KZT10240.1"/>
    <property type="molecule type" value="Genomic_DNA"/>
</dbReference>
<sequence>MIAGLISILDSEIILAIYGRAGYQYFYKQKLINSIDFIIFDQQNASWRVLGVRTCNERAWILH</sequence>
<dbReference type="Proteomes" id="UP000076871">
    <property type="component" value="Unassembled WGS sequence"/>
</dbReference>
<dbReference type="RefSeq" id="XP_040767980.1">
    <property type="nucleotide sequence ID" value="XM_040903853.1"/>
</dbReference>
<protein>
    <submittedName>
        <fullName evidence="1">Uncharacterized protein</fullName>
    </submittedName>
</protein>
<evidence type="ECO:0000313" key="1">
    <source>
        <dbReference type="EMBL" id="KZT10240.1"/>
    </source>
</evidence>
<proteinExistence type="predicted"/>
<dbReference type="InParanoid" id="A0A165GEJ4"/>
<dbReference type="GeneID" id="63820883"/>